<keyword evidence="2" id="KW-0645">Protease</keyword>
<dbReference type="InterPro" id="IPR001539">
    <property type="entry name" value="Peptidase_U32"/>
</dbReference>
<dbReference type="Proteomes" id="UP000269544">
    <property type="component" value="Chromosome"/>
</dbReference>
<dbReference type="GO" id="GO:0008233">
    <property type="term" value="F:peptidase activity"/>
    <property type="evidence" value="ECO:0007669"/>
    <property type="project" value="UniProtKB-KW"/>
</dbReference>
<protein>
    <submittedName>
        <fullName evidence="2">Uncharacterized protease yhbU</fullName>
        <ecNumber evidence="2">3.4.-.-</ecNumber>
    </submittedName>
</protein>
<dbReference type="GO" id="GO:0006508">
    <property type="term" value="P:proteolysis"/>
    <property type="evidence" value="ECO:0007669"/>
    <property type="project" value="UniProtKB-KW"/>
</dbReference>
<keyword evidence="3" id="KW-1185">Reference proteome</keyword>
<sequence length="756" mass="84763">MVKMNKNKTELLAPAGDLAAFYAAIHNGADAVYLGGKRFSARASAKNFSEEEMAEAVSYAHVRGKKVYVTANILIADDEFEGAVRYAEELHRMGVDGLIVQDIGFARALFEMVPELELHASTQMSVMTEEGARFLESMGFSRVVVGREIDPAEISKIRKHTDLEIEAFCHGALCVSVSGQCLMSSLIGGRSGNRGSCAQPCRRTYEIVDESGAVVYDRGYLLSPRDLNTIDRVDELREAGVYSFKLEGRMKSAEYVAMVSRNYRHALDGEDYAAEEMAQMFNRTYTKGIGFGAFGHDLISTERPNHRGVEIGKVSADKKTVRWKVQPDADDLLEFSVHGEKKTYTVPASGVVTPSFSPDPNTKILRLQSARLLTEAAKSTQKESGRIPLRGELYIAVGKRPVFRLVGQKVVEAIGDDRIEVAKKAAVDPDRIRENLSKFGDSIYYLDAVDLQLDEKAFVPISLVNGLRREALMRYEEKELPAGLKTAPLPEIRVKPRPKKTLLTVEIAEEPQIYHLPYDQIDRLELYFTPSKEAADFLRQIALPVYFSFPYETPKGFFDWDGLFSGAVVQNLGQLGRIRGEEVAGEGLNIFNRYSFDYFAARGALMPSLECTRRQLEDFTMRFGHAGEILYYGYPRAMNAVHCPMSLKKGCGANRNCSICGYRKGYALLDEKRVRFPFRRVGDMTEIYNSLPIYLGDRSAQLMTLSPSALKIRSRLGEDVRPIIEEARRVIEGERPKDLAVQEFTRGHWNRGILEV</sequence>
<dbReference type="PROSITE" id="PS01276">
    <property type="entry name" value="PEPTIDASE_U32"/>
    <property type="match status" value="1"/>
</dbReference>
<evidence type="ECO:0000313" key="2">
    <source>
        <dbReference type="EMBL" id="VEJ35812.1"/>
    </source>
</evidence>
<accession>A0A448V1U9</accession>
<dbReference type="EC" id="3.4.-.-" evidence="2"/>
<dbReference type="PANTHER" id="PTHR30217:SF10">
    <property type="entry name" value="23S RRNA 5-HYDROXYCYTIDINE C2501 SYNTHASE"/>
    <property type="match status" value="1"/>
</dbReference>
<dbReference type="InterPro" id="IPR051454">
    <property type="entry name" value="RNA/ubiquinone_mod_enzymes"/>
</dbReference>
<gene>
    <name evidence="2" type="primary">yhbU_2</name>
    <name evidence="2" type="ORF">NCTC13079_00992</name>
</gene>
<evidence type="ECO:0000313" key="3">
    <source>
        <dbReference type="Proteomes" id="UP000269544"/>
    </source>
</evidence>
<evidence type="ECO:0000259" key="1">
    <source>
        <dbReference type="Pfam" id="PF12392"/>
    </source>
</evidence>
<reference evidence="2 3" key="1">
    <citation type="submission" date="2018-12" db="EMBL/GenBank/DDBJ databases">
        <authorList>
            <consortium name="Pathogen Informatics"/>
        </authorList>
    </citation>
    <scope>NUCLEOTIDE SEQUENCE [LARGE SCALE GENOMIC DNA]</scope>
    <source>
        <strain evidence="2 3">NCTC13079</strain>
    </source>
</reference>
<dbReference type="Pfam" id="PF01136">
    <property type="entry name" value="Peptidase_U32"/>
    <property type="match status" value="1"/>
</dbReference>
<feature type="domain" description="Peptidase U32 collagenase" evidence="1">
    <location>
        <begin position="368"/>
        <end position="478"/>
    </location>
</feature>
<dbReference type="KEGG" id="piv:NCTC13079_00992"/>
<dbReference type="InterPro" id="IPR020988">
    <property type="entry name" value="Pept_U32_collagenase"/>
</dbReference>
<dbReference type="Pfam" id="PF12392">
    <property type="entry name" value="DUF3656"/>
    <property type="match status" value="1"/>
</dbReference>
<dbReference type="EMBL" id="LR134523">
    <property type="protein sequence ID" value="VEJ35812.1"/>
    <property type="molecule type" value="Genomic_DNA"/>
</dbReference>
<organism evidence="2 3">
    <name type="scientific">Aedoeadaptatus ivorii</name>
    <dbReference type="NCBI Taxonomy" id="54006"/>
    <lineage>
        <taxon>Bacteria</taxon>
        <taxon>Bacillati</taxon>
        <taxon>Bacillota</taxon>
        <taxon>Tissierellia</taxon>
        <taxon>Tissierellales</taxon>
        <taxon>Peptoniphilaceae</taxon>
        <taxon>Aedoeadaptatus</taxon>
    </lineage>
</organism>
<name>A0A448V1U9_9FIRM</name>
<dbReference type="PANTHER" id="PTHR30217">
    <property type="entry name" value="PEPTIDASE U32 FAMILY"/>
    <property type="match status" value="1"/>
</dbReference>
<dbReference type="AlphaFoldDB" id="A0A448V1U9"/>
<proteinExistence type="predicted"/>
<keyword evidence="2" id="KW-0378">Hydrolase</keyword>